<evidence type="ECO:0000313" key="8">
    <source>
        <dbReference type="EnsemblPlants" id="TuG1812G0300001760.01.T01"/>
    </source>
</evidence>
<evidence type="ECO:0000256" key="3">
    <source>
        <dbReference type="ARBA" id="ARBA00022989"/>
    </source>
</evidence>
<name>A0A8R7PRF5_TRIUA</name>
<evidence type="ECO:0000256" key="6">
    <source>
        <dbReference type="SAM" id="Phobius"/>
    </source>
</evidence>
<dbReference type="AlphaFoldDB" id="A0A8R7PRF5"/>
<dbReference type="KEGG" id="tua:125542579"/>
<sequence length="429" mass="46964">MLTQLRGIMISSTCYVNNSQTILVYEIIILSRSQSIFTLNFSSIIARQNFAFNYCNSYQKRSRFPFSSHISERQTCNLQMIIALQDLIAPQAFQASELLQEIKSFLLVAAPRDGTMKHTTSDSDVTSLATTSPSRSPKRAAYYVVSPSRDSRDDGDKSSSTQATPVYNSPLDSPSHQSSIGPHSRASSASRFSGNLTGGGRAAATRKRPHGHGKGWHEVDVIDEEEAEDAGVDQEQELSRSCVAAFWFSVLVLAFTLVCLVVWGAARRDKPSVLVKSLRVENFYAGEGTDGTGVPTKFVTMNCSLEIDVHNPSTMFGIHVSSTSIQLYYSQIPIASGQLDKFYQPKKSRHVASVTLHGEKTPLYGAGATFVLTDTDGVPLTVDLAVRTRGYVIGRLVRVTHAKRVRCPVLVSSLTDKPIMIAQTACSYS</sequence>
<evidence type="ECO:0000256" key="5">
    <source>
        <dbReference type="SAM" id="MobiDB-lite"/>
    </source>
</evidence>
<dbReference type="Gramene" id="TuG1812G0300001760.01.T01">
    <property type="protein sequence ID" value="TuG1812G0300001760.01.T01"/>
    <property type="gene ID" value="TuG1812G0300001760.01"/>
</dbReference>
<keyword evidence="4 6" id="KW-0472">Membrane</keyword>
<dbReference type="InterPro" id="IPR004864">
    <property type="entry name" value="LEA_2"/>
</dbReference>
<dbReference type="PANTHER" id="PTHR31234">
    <property type="entry name" value="LATE EMBRYOGENESIS ABUNDANT (LEA) HYDROXYPROLINE-RICH GLYCOPROTEIN FAMILY"/>
    <property type="match status" value="1"/>
</dbReference>
<feature type="compositionally biased region" description="Polar residues" evidence="5">
    <location>
        <begin position="122"/>
        <end position="135"/>
    </location>
</feature>
<gene>
    <name evidence="8" type="primary">LOC125543357</name>
</gene>
<feature type="region of interest" description="Disordered" evidence="5">
    <location>
        <begin position="116"/>
        <end position="220"/>
    </location>
</feature>
<proteinExistence type="predicted"/>
<evidence type="ECO:0000259" key="7">
    <source>
        <dbReference type="Pfam" id="PF03168"/>
    </source>
</evidence>
<evidence type="ECO:0000256" key="4">
    <source>
        <dbReference type="ARBA" id="ARBA00023136"/>
    </source>
</evidence>
<accession>A0A8R7PRF5</accession>
<reference evidence="9" key="1">
    <citation type="journal article" date="2013" name="Nature">
        <title>Draft genome of the wheat A-genome progenitor Triticum urartu.</title>
        <authorList>
            <person name="Ling H.Q."/>
            <person name="Zhao S."/>
            <person name="Liu D."/>
            <person name="Wang J."/>
            <person name="Sun H."/>
            <person name="Zhang C."/>
            <person name="Fan H."/>
            <person name="Li D."/>
            <person name="Dong L."/>
            <person name="Tao Y."/>
            <person name="Gao C."/>
            <person name="Wu H."/>
            <person name="Li Y."/>
            <person name="Cui Y."/>
            <person name="Guo X."/>
            <person name="Zheng S."/>
            <person name="Wang B."/>
            <person name="Yu K."/>
            <person name="Liang Q."/>
            <person name="Yang W."/>
            <person name="Lou X."/>
            <person name="Chen J."/>
            <person name="Feng M."/>
            <person name="Jian J."/>
            <person name="Zhang X."/>
            <person name="Luo G."/>
            <person name="Jiang Y."/>
            <person name="Liu J."/>
            <person name="Wang Z."/>
            <person name="Sha Y."/>
            <person name="Zhang B."/>
            <person name="Wu H."/>
            <person name="Tang D."/>
            <person name="Shen Q."/>
            <person name="Xue P."/>
            <person name="Zou S."/>
            <person name="Wang X."/>
            <person name="Liu X."/>
            <person name="Wang F."/>
            <person name="Yang Y."/>
            <person name="An X."/>
            <person name="Dong Z."/>
            <person name="Zhang K."/>
            <person name="Zhang X."/>
            <person name="Luo M.C."/>
            <person name="Dvorak J."/>
            <person name="Tong Y."/>
            <person name="Wang J."/>
            <person name="Yang H."/>
            <person name="Li Z."/>
            <person name="Wang D."/>
            <person name="Zhang A."/>
            <person name="Wang J."/>
        </authorList>
    </citation>
    <scope>NUCLEOTIDE SEQUENCE</scope>
    <source>
        <strain evidence="9">cv. G1812</strain>
    </source>
</reference>
<evidence type="ECO:0000256" key="1">
    <source>
        <dbReference type="ARBA" id="ARBA00004167"/>
    </source>
</evidence>
<comment type="subcellular location">
    <subcellularLocation>
        <location evidence="1">Membrane</location>
        <topology evidence="1">Single-pass membrane protein</topology>
    </subcellularLocation>
</comment>
<dbReference type="GO" id="GO:0098542">
    <property type="term" value="P:defense response to other organism"/>
    <property type="evidence" value="ECO:0007669"/>
    <property type="project" value="InterPro"/>
</dbReference>
<keyword evidence="9" id="KW-1185">Reference proteome</keyword>
<evidence type="ECO:0000256" key="2">
    <source>
        <dbReference type="ARBA" id="ARBA00022692"/>
    </source>
</evidence>
<reference evidence="8" key="3">
    <citation type="submission" date="2022-06" db="UniProtKB">
        <authorList>
            <consortium name="EnsemblPlants"/>
        </authorList>
    </citation>
    <scope>IDENTIFICATION</scope>
</reference>
<organism evidence="8 9">
    <name type="scientific">Triticum urartu</name>
    <name type="common">Red wild einkorn</name>
    <name type="synonym">Crithodium urartu</name>
    <dbReference type="NCBI Taxonomy" id="4572"/>
    <lineage>
        <taxon>Eukaryota</taxon>
        <taxon>Viridiplantae</taxon>
        <taxon>Streptophyta</taxon>
        <taxon>Embryophyta</taxon>
        <taxon>Tracheophyta</taxon>
        <taxon>Spermatophyta</taxon>
        <taxon>Magnoliopsida</taxon>
        <taxon>Liliopsida</taxon>
        <taxon>Poales</taxon>
        <taxon>Poaceae</taxon>
        <taxon>BOP clade</taxon>
        <taxon>Pooideae</taxon>
        <taxon>Triticodae</taxon>
        <taxon>Triticeae</taxon>
        <taxon>Triticinae</taxon>
        <taxon>Triticum</taxon>
    </lineage>
</organism>
<reference evidence="8" key="2">
    <citation type="submission" date="2018-03" db="EMBL/GenBank/DDBJ databases">
        <title>The Triticum urartu genome reveals the dynamic nature of wheat genome evolution.</title>
        <authorList>
            <person name="Ling H."/>
            <person name="Ma B."/>
            <person name="Shi X."/>
            <person name="Liu H."/>
            <person name="Dong L."/>
            <person name="Sun H."/>
            <person name="Cao Y."/>
            <person name="Gao Q."/>
            <person name="Zheng S."/>
            <person name="Li Y."/>
            <person name="Yu Y."/>
            <person name="Du H."/>
            <person name="Qi M."/>
            <person name="Li Y."/>
            <person name="Yu H."/>
            <person name="Cui Y."/>
            <person name="Wang N."/>
            <person name="Chen C."/>
            <person name="Wu H."/>
            <person name="Zhao Y."/>
            <person name="Zhang J."/>
            <person name="Li Y."/>
            <person name="Zhou W."/>
            <person name="Zhang B."/>
            <person name="Hu W."/>
            <person name="Eijk M."/>
            <person name="Tang J."/>
            <person name="Witsenboer H."/>
            <person name="Zhao S."/>
            <person name="Li Z."/>
            <person name="Zhang A."/>
            <person name="Wang D."/>
            <person name="Liang C."/>
        </authorList>
    </citation>
    <scope>NUCLEOTIDE SEQUENCE [LARGE SCALE GENOMIC DNA]</scope>
    <source>
        <strain evidence="8">cv. G1812</strain>
    </source>
</reference>
<dbReference type="Pfam" id="PF03168">
    <property type="entry name" value="LEA_2"/>
    <property type="match status" value="1"/>
</dbReference>
<dbReference type="RefSeq" id="XP_048562633.1">
    <property type="nucleotide sequence ID" value="XM_048706676.1"/>
</dbReference>
<dbReference type="EnsemblPlants" id="TuG1812G0300001760.01.T01">
    <property type="protein sequence ID" value="TuG1812G0300001760.01.T01"/>
    <property type="gene ID" value="TuG1812G0300001760.01"/>
</dbReference>
<feature type="compositionally biased region" description="Polar residues" evidence="5">
    <location>
        <begin position="161"/>
        <end position="195"/>
    </location>
</feature>
<keyword evidence="3 6" id="KW-1133">Transmembrane helix</keyword>
<feature type="compositionally biased region" description="Basic residues" evidence="5">
    <location>
        <begin position="204"/>
        <end position="214"/>
    </location>
</feature>
<dbReference type="OrthoDB" id="903824at2759"/>
<feature type="domain" description="Late embryogenesis abundant protein LEA-2 subgroup" evidence="7">
    <location>
        <begin position="307"/>
        <end position="392"/>
    </location>
</feature>
<dbReference type="InterPro" id="IPR044839">
    <property type="entry name" value="NDR1-like"/>
</dbReference>
<dbReference type="PANTHER" id="PTHR31234:SF2">
    <property type="entry name" value="OS05G0199100 PROTEIN"/>
    <property type="match status" value="1"/>
</dbReference>
<dbReference type="GO" id="GO:0005886">
    <property type="term" value="C:plasma membrane"/>
    <property type="evidence" value="ECO:0007669"/>
    <property type="project" value="TreeGrafter"/>
</dbReference>
<protein>
    <recommendedName>
        <fullName evidence="7">Late embryogenesis abundant protein LEA-2 subgroup domain-containing protein</fullName>
    </recommendedName>
</protein>
<dbReference type="GeneID" id="125543357"/>
<feature type="transmembrane region" description="Helical" evidence="6">
    <location>
        <begin position="244"/>
        <end position="266"/>
    </location>
</feature>
<keyword evidence="2 6" id="KW-0812">Transmembrane</keyword>
<evidence type="ECO:0000313" key="9">
    <source>
        <dbReference type="Proteomes" id="UP000015106"/>
    </source>
</evidence>
<dbReference type="KEGG" id="tua:125543357"/>
<dbReference type="Proteomes" id="UP000015106">
    <property type="component" value="Chromosome 3"/>
</dbReference>